<dbReference type="AlphaFoldDB" id="A0AAV3R6T9"/>
<keyword evidence="4" id="KW-0804">Transcription</keyword>
<evidence type="ECO:0000313" key="8">
    <source>
        <dbReference type="Proteomes" id="UP001454036"/>
    </source>
</evidence>
<dbReference type="PROSITE" id="PS51005">
    <property type="entry name" value="NAC"/>
    <property type="match status" value="1"/>
</dbReference>
<proteinExistence type="predicted"/>
<reference evidence="7 8" key="1">
    <citation type="submission" date="2024-01" db="EMBL/GenBank/DDBJ databases">
        <title>The complete chloroplast genome sequence of Lithospermum erythrorhizon: insights into the phylogenetic relationship among Boraginaceae species and the maternal lineages of purple gromwells.</title>
        <authorList>
            <person name="Okada T."/>
            <person name="Watanabe K."/>
        </authorList>
    </citation>
    <scope>NUCLEOTIDE SEQUENCE [LARGE SCALE GENOMIC DNA]</scope>
</reference>
<dbReference type="InterPro" id="IPR036093">
    <property type="entry name" value="NAC_dom_sf"/>
</dbReference>
<keyword evidence="2" id="KW-0805">Transcription regulation</keyword>
<accession>A0AAV3R6T9</accession>
<dbReference type="SUPFAM" id="SSF101941">
    <property type="entry name" value="NAC domain"/>
    <property type="match status" value="1"/>
</dbReference>
<keyword evidence="5" id="KW-0539">Nucleus</keyword>
<name>A0AAV3R6T9_LITER</name>
<dbReference type="GO" id="GO:0006355">
    <property type="term" value="P:regulation of DNA-templated transcription"/>
    <property type="evidence" value="ECO:0007669"/>
    <property type="project" value="InterPro"/>
</dbReference>
<sequence>MAMVMYSSSSASTSLAPGFRFHPTDEELVFYYLRRKICGKNFLVDAISEIDIYKIEPWDLPGKSRLKTRDMEWYFFSVLDKKYGNSQRTNRATEKGYWKTTGKDREVYHRSNVVGMKKTLVYHCGRAPKGERTNWVMHEYKLIDEKLIKAGFNQDAFVLCRIFQKSGPGPKNGEQYGAPLIEEEWEKEEFELTNMTSAGEVEVGDNDYLDTCDLEQILGTDDKSAAAPRLLELHPGNNGTFVENCTGSTNCIQNIVVNEQPDSQAYEMPYQYNADASPVQQENLFGSGTAPGELDLLLDDESFWDACEKFQYDNAPFIETNDLFYPVPANNVSIDYNIDEFLSFNGGANNGSFENMENYNNVMVGNVTETSKQALAYQKDVNEENHQAILLSKQLLHHDNNNNNVASLEEKEPEKFASDCQYAFLQKASKMLGSIPAPPAFAAEFPAKHAALKLNTLSQSLRPVHVTAGVIQVESYVTDWSVSKDGCYNVILSFGLFRGNVNSVEMESSEKSAAAMSRGWINVALFSVLALSVGFKLGTLVCGW</sequence>
<dbReference type="FunFam" id="2.170.150.80:FF:000002">
    <property type="entry name" value="Nac domain-containing protein 86"/>
    <property type="match status" value="1"/>
</dbReference>
<organism evidence="7 8">
    <name type="scientific">Lithospermum erythrorhizon</name>
    <name type="common">Purple gromwell</name>
    <name type="synonym">Lithospermum officinale var. erythrorhizon</name>
    <dbReference type="NCBI Taxonomy" id="34254"/>
    <lineage>
        <taxon>Eukaryota</taxon>
        <taxon>Viridiplantae</taxon>
        <taxon>Streptophyta</taxon>
        <taxon>Embryophyta</taxon>
        <taxon>Tracheophyta</taxon>
        <taxon>Spermatophyta</taxon>
        <taxon>Magnoliopsida</taxon>
        <taxon>eudicotyledons</taxon>
        <taxon>Gunneridae</taxon>
        <taxon>Pentapetalae</taxon>
        <taxon>asterids</taxon>
        <taxon>lamiids</taxon>
        <taxon>Boraginales</taxon>
        <taxon>Boraginaceae</taxon>
        <taxon>Boraginoideae</taxon>
        <taxon>Lithospermeae</taxon>
        <taxon>Lithospermum</taxon>
    </lineage>
</organism>
<comment type="caution">
    <text evidence="7">The sequence shown here is derived from an EMBL/GenBank/DDBJ whole genome shotgun (WGS) entry which is preliminary data.</text>
</comment>
<evidence type="ECO:0000256" key="1">
    <source>
        <dbReference type="ARBA" id="ARBA00004123"/>
    </source>
</evidence>
<evidence type="ECO:0000256" key="4">
    <source>
        <dbReference type="ARBA" id="ARBA00023163"/>
    </source>
</evidence>
<evidence type="ECO:0000313" key="7">
    <source>
        <dbReference type="EMBL" id="GAA0172094.1"/>
    </source>
</evidence>
<evidence type="ECO:0000256" key="3">
    <source>
        <dbReference type="ARBA" id="ARBA00023125"/>
    </source>
</evidence>
<gene>
    <name evidence="7" type="ORF">LIER_25989</name>
</gene>
<dbReference type="Pfam" id="PF02365">
    <property type="entry name" value="NAM"/>
    <property type="match status" value="1"/>
</dbReference>
<dbReference type="InterPro" id="IPR003441">
    <property type="entry name" value="NAC-dom"/>
</dbReference>
<comment type="subcellular location">
    <subcellularLocation>
        <location evidence="1">Nucleus</location>
    </subcellularLocation>
</comment>
<evidence type="ECO:0000256" key="2">
    <source>
        <dbReference type="ARBA" id="ARBA00023015"/>
    </source>
</evidence>
<dbReference type="Proteomes" id="UP001454036">
    <property type="component" value="Unassembled WGS sequence"/>
</dbReference>
<evidence type="ECO:0000256" key="5">
    <source>
        <dbReference type="ARBA" id="ARBA00023242"/>
    </source>
</evidence>
<feature type="domain" description="NAC" evidence="6">
    <location>
        <begin position="15"/>
        <end position="165"/>
    </location>
</feature>
<keyword evidence="8" id="KW-1185">Reference proteome</keyword>
<dbReference type="GO" id="GO:0003677">
    <property type="term" value="F:DNA binding"/>
    <property type="evidence" value="ECO:0007669"/>
    <property type="project" value="UniProtKB-KW"/>
</dbReference>
<dbReference type="Gene3D" id="2.170.150.80">
    <property type="entry name" value="NAC domain"/>
    <property type="match status" value="1"/>
</dbReference>
<protein>
    <recommendedName>
        <fullName evidence="6">NAC domain-containing protein</fullName>
    </recommendedName>
</protein>
<dbReference type="EMBL" id="BAABME010007956">
    <property type="protein sequence ID" value="GAA0172094.1"/>
    <property type="molecule type" value="Genomic_DNA"/>
</dbReference>
<dbReference type="PANTHER" id="PTHR31744:SF210">
    <property type="entry name" value="NAC DOMAIN-CONTAINING PROTEIN 86-LIKE"/>
    <property type="match status" value="1"/>
</dbReference>
<evidence type="ECO:0000259" key="6">
    <source>
        <dbReference type="PROSITE" id="PS51005"/>
    </source>
</evidence>
<keyword evidence="3" id="KW-0238">DNA-binding</keyword>
<dbReference type="GO" id="GO:0005634">
    <property type="term" value="C:nucleus"/>
    <property type="evidence" value="ECO:0007669"/>
    <property type="project" value="UniProtKB-SubCell"/>
</dbReference>
<dbReference type="PANTHER" id="PTHR31744">
    <property type="entry name" value="PROTEIN CUP-SHAPED COTYLEDON 2-RELATED"/>
    <property type="match status" value="1"/>
</dbReference>